<dbReference type="SUPFAM" id="SSF52266">
    <property type="entry name" value="SGNH hydrolase"/>
    <property type="match status" value="1"/>
</dbReference>
<dbReference type="InterPro" id="IPR036514">
    <property type="entry name" value="SGNH_hydro_sf"/>
</dbReference>
<dbReference type="GO" id="GO:0016787">
    <property type="term" value="F:hydrolase activity"/>
    <property type="evidence" value="ECO:0007669"/>
    <property type="project" value="UniProtKB-KW"/>
</dbReference>
<gene>
    <name evidence="3" type="ORF">GCM10023353_14970</name>
</gene>
<evidence type="ECO:0000259" key="2">
    <source>
        <dbReference type="Pfam" id="PF13472"/>
    </source>
</evidence>
<dbReference type="Proteomes" id="UP001500839">
    <property type="component" value="Unassembled WGS sequence"/>
</dbReference>
<feature type="domain" description="SGNH hydrolase-type esterase" evidence="2">
    <location>
        <begin position="111"/>
        <end position="290"/>
    </location>
</feature>
<proteinExistence type="predicted"/>
<dbReference type="EMBL" id="BAABKQ010000001">
    <property type="protein sequence ID" value="GAA4811425.1"/>
    <property type="molecule type" value="Genomic_DNA"/>
</dbReference>
<comment type="caution">
    <text evidence="3">The sequence shown here is derived from an EMBL/GenBank/DDBJ whole genome shotgun (WGS) entry which is preliminary data.</text>
</comment>
<name>A0ABP9CHL2_9ACTN</name>
<reference evidence="4" key="1">
    <citation type="journal article" date="2019" name="Int. J. Syst. Evol. Microbiol.">
        <title>The Global Catalogue of Microorganisms (GCM) 10K type strain sequencing project: providing services to taxonomists for standard genome sequencing and annotation.</title>
        <authorList>
            <consortium name="The Broad Institute Genomics Platform"/>
            <consortium name="The Broad Institute Genome Sequencing Center for Infectious Disease"/>
            <person name="Wu L."/>
            <person name="Ma J."/>
        </authorList>
    </citation>
    <scope>NUCLEOTIDE SEQUENCE [LARGE SCALE GENOMIC DNA]</scope>
    <source>
        <strain evidence="4">JCM 18542</strain>
    </source>
</reference>
<dbReference type="Pfam" id="PF13472">
    <property type="entry name" value="Lipase_GDSL_2"/>
    <property type="match status" value="1"/>
</dbReference>
<dbReference type="CDD" id="cd01836">
    <property type="entry name" value="FeeA_FeeB_like"/>
    <property type="match status" value="1"/>
</dbReference>
<sequence length="344" mass="35523">MDTIDIPLLQLRNAGLAAAAGRIPTPAARRRDTLITGAKAGAAALGSGAGVGAATWAGYNYLQSQAQQARTVIGRPRGRPPRADGVYSPAETEGDLLPPERFGASDLSLMVFGDSTAAGLGCAVPDEVPGVLLARGLADETGRRVRLSTKAIVGATSRGLASQVDATFIADPPPDAAVILVGANDVTTAQAPYKAAARLGDAVQRLHDGGAAVVVGTCPDLGVITAIPQPLRTVTRRWGLRLAYLQASATRAAGGRPVPLADLLAPEFLATPETLLSPDRFHPSAAGYALAAEQLLPALCSELGVWHGGPLAELPTVSAAVESRRPVARFRRGLDRLARRTPTR</sequence>
<feature type="region of interest" description="Disordered" evidence="1">
    <location>
        <begin position="76"/>
        <end position="95"/>
    </location>
</feature>
<protein>
    <submittedName>
        <fullName evidence="3">SGNH/GDSL hydrolase family protein</fullName>
    </submittedName>
</protein>
<evidence type="ECO:0000256" key="1">
    <source>
        <dbReference type="SAM" id="MobiDB-lite"/>
    </source>
</evidence>
<keyword evidence="3" id="KW-0378">Hydrolase</keyword>
<dbReference type="Gene3D" id="3.40.50.1110">
    <property type="entry name" value="SGNH hydrolase"/>
    <property type="match status" value="1"/>
</dbReference>
<accession>A0ABP9CHL2</accession>
<evidence type="ECO:0000313" key="3">
    <source>
        <dbReference type="EMBL" id="GAA4811425.1"/>
    </source>
</evidence>
<keyword evidence="4" id="KW-1185">Reference proteome</keyword>
<dbReference type="PANTHER" id="PTHR30383">
    <property type="entry name" value="THIOESTERASE 1/PROTEASE 1/LYSOPHOSPHOLIPASE L1"/>
    <property type="match status" value="1"/>
</dbReference>
<dbReference type="PANTHER" id="PTHR30383:SF5">
    <property type="entry name" value="SGNH HYDROLASE-TYPE ESTERASE DOMAIN-CONTAINING PROTEIN"/>
    <property type="match status" value="1"/>
</dbReference>
<evidence type="ECO:0000313" key="4">
    <source>
        <dbReference type="Proteomes" id="UP001500839"/>
    </source>
</evidence>
<dbReference type="InterPro" id="IPR051532">
    <property type="entry name" value="Ester_Hydrolysis_Enzymes"/>
</dbReference>
<organism evidence="3 4">
    <name type="scientific">Tomitella cavernea</name>
    <dbReference type="NCBI Taxonomy" id="1387982"/>
    <lineage>
        <taxon>Bacteria</taxon>
        <taxon>Bacillati</taxon>
        <taxon>Actinomycetota</taxon>
        <taxon>Actinomycetes</taxon>
        <taxon>Mycobacteriales</taxon>
        <taxon>Tomitella</taxon>
    </lineage>
</organism>
<dbReference type="InterPro" id="IPR013830">
    <property type="entry name" value="SGNH_hydro"/>
</dbReference>